<keyword evidence="5" id="KW-1185">Reference proteome</keyword>
<feature type="coiled-coil region" evidence="1">
    <location>
        <begin position="6"/>
        <end position="33"/>
    </location>
</feature>
<dbReference type="OrthoDB" id="9868831at2"/>
<protein>
    <recommendedName>
        <fullName evidence="6">Flagellar FliJ protein</fullName>
    </recommendedName>
</protein>
<dbReference type="EMBL" id="SODO01000003">
    <property type="protein sequence ID" value="TDW60215.1"/>
    <property type="molecule type" value="Genomic_DNA"/>
</dbReference>
<dbReference type="EMBL" id="NQJF01000002">
    <property type="protein sequence ID" value="OYD25778.1"/>
    <property type="molecule type" value="Genomic_DNA"/>
</dbReference>
<proteinExistence type="predicted"/>
<dbReference type="RefSeq" id="WP_094276967.1">
    <property type="nucleotide sequence ID" value="NZ_JBLWZI010000001.1"/>
</dbReference>
<sequence length="137" mass="16160">MRKHLINQQREQLDSLIRQRDRLNERAGQLQQQQCSLEQARAGLSQVPAGTGAIGLLNQGHLRQQLNSVIEGHSRQLEAAWQDSERLQRLSRQQAGKLKGLELLEQRRVQQIRREQQRREWENQLEWCVRPADKPFR</sequence>
<evidence type="ECO:0000313" key="5">
    <source>
        <dbReference type="Proteomes" id="UP000295058"/>
    </source>
</evidence>
<keyword evidence="1" id="KW-0175">Coiled coil</keyword>
<evidence type="ECO:0000313" key="3">
    <source>
        <dbReference type="EMBL" id="TDW60215.1"/>
    </source>
</evidence>
<reference evidence="2 4" key="1">
    <citation type="submission" date="2017-08" db="EMBL/GenBank/DDBJ databases">
        <title>Draft Genome Sequence of the Marine Bacterium Oceanimonas baumannii ATCC 700832.</title>
        <authorList>
            <person name="Mcclelland W.D."/>
            <person name="Brennan M.A."/>
            <person name="Trachtenberg A.M."/>
            <person name="Maclea K.S."/>
        </authorList>
    </citation>
    <scope>NUCLEOTIDE SEQUENCE [LARGE SCALE GENOMIC DNA]</scope>
    <source>
        <strain evidence="2 4">ATCC 700832</strain>
    </source>
</reference>
<evidence type="ECO:0000256" key="1">
    <source>
        <dbReference type="SAM" id="Coils"/>
    </source>
</evidence>
<dbReference type="AlphaFoldDB" id="A0A235CMI2"/>
<accession>A0A235CMI2</accession>
<organism evidence="2 4">
    <name type="scientific">Oceanimonas baumannii</name>
    <dbReference type="NCBI Taxonomy" id="129578"/>
    <lineage>
        <taxon>Bacteria</taxon>
        <taxon>Pseudomonadati</taxon>
        <taxon>Pseudomonadota</taxon>
        <taxon>Gammaproteobacteria</taxon>
        <taxon>Aeromonadales</taxon>
        <taxon>Aeromonadaceae</taxon>
        <taxon>Oceanimonas</taxon>
    </lineage>
</organism>
<evidence type="ECO:0000313" key="4">
    <source>
        <dbReference type="Proteomes" id="UP000243640"/>
    </source>
</evidence>
<dbReference type="Proteomes" id="UP000243640">
    <property type="component" value="Unassembled WGS sequence"/>
</dbReference>
<dbReference type="Proteomes" id="UP000295058">
    <property type="component" value="Unassembled WGS sequence"/>
</dbReference>
<comment type="caution">
    <text evidence="2">The sequence shown here is derived from an EMBL/GenBank/DDBJ whole genome shotgun (WGS) entry which is preliminary data.</text>
</comment>
<name>A0A235CMI2_9GAMM</name>
<reference evidence="3 5" key="2">
    <citation type="submission" date="2019-03" db="EMBL/GenBank/DDBJ databases">
        <title>Genomic Encyclopedia of Archaeal and Bacterial Type Strains, Phase II (KMG-II): from individual species to whole genera.</title>
        <authorList>
            <person name="Goeker M."/>
        </authorList>
    </citation>
    <scope>NUCLEOTIDE SEQUENCE [LARGE SCALE GENOMIC DNA]</scope>
    <source>
        <strain evidence="3 5">DSM 15594</strain>
    </source>
</reference>
<evidence type="ECO:0008006" key="6">
    <source>
        <dbReference type="Google" id="ProtNLM"/>
    </source>
</evidence>
<gene>
    <name evidence="2" type="ORF">B6S09_02745</name>
    <name evidence="3" type="ORF">LY04_01210</name>
</gene>
<evidence type="ECO:0000313" key="2">
    <source>
        <dbReference type="EMBL" id="OYD25778.1"/>
    </source>
</evidence>